<name>A0A0G0ZII1_9BACT</name>
<organism evidence="1 2">
    <name type="scientific">Candidatus Yanofskybacteria bacterium GW2011_GWA1_41_6</name>
    <dbReference type="NCBI Taxonomy" id="1619020"/>
    <lineage>
        <taxon>Bacteria</taxon>
        <taxon>Candidatus Yanofskyibacteriota</taxon>
    </lineage>
</organism>
<reference evidence="1 2" key="1">
    <citation type="journal article" date="2015" name="Nature">
        <title>rRNA introns, odd ribosomes, and small enigmatic genomes across a large radiation of phyla.</title>
        <authorList>
            <person name="Brown C.T."/>
            <person name="Hug L.A."/>
            <person name="Thomas B.C."/>
            <person name="Sharon I."/>
            <person name="Castelle C.J."/>
            <person name="Singh A."/>
            <person name="Wilkins M.J."/>
            <person name="Williams K.H."/>
            <person name="Banfield J.F."/>
        </authorList>
    </citation>
    <scope>NUCLEOTIDE SEQUENCE [LARGE SCALE GENOMIC DNA]</scope>
</reference>
<accession>A0A0G0ZII1</accession>
<evidence type="ECO:0000313" key="1">
    <source>
        <dbReference type="EMBL" id="KKS12803.1"/>
    </source>
</evidence>
<dbReference type="Proteomes" id="UP000034380">
    <property type="component" value="Unassembled WGS sequence"/>
</dbReference>
<dbReference type="EMBL" id="LCBQ01000032">
    <property type="protein sequence ID" value="KKS12803.1"/>
    <property type="molecule type" value="Genomic_DNA"/>
</dbReference>
<protein>
    <submittedName>
        <fullName evidence="1">Uncharacterized protein</fullName>
    </submittedName>
</protein>
<comment type="caution">
    <text evidence="1">The sequence shown here is derived from an EMBL/GenBank/DDBJ whole genome shotgun (WGS) entry which is preliminary data.</text>
</comment>
<proteinExistence type="predicted"/>
<dbReference type="AlphaFoldDB" id="A0A0G0ZII1"/>
<evidence type="ECO:0000313" key="2">
    <source>
        <dbReference type="Proteomes" id="UP000034380"/>
    </source>
</evidence>
<gene>
    <name evidence="1" type="ORF">UU70_C0032G0012</name>
</gene>
<sequence length="141" mass="14567">MLRGGVALFQAHRGDGLVHRFGVSLRAHGVQQENLVLQAVDLLFQAAFKAAQVQVVVGGPAQVLVDVGEGGIAHLGGVHPLGGGQRAQFAGEYLGAGSGGNLKKVFVVQGEEDSSTILAEKAKTDLKIDAVVPSQGESFEL</sequence>